<dbReference type="InterPro" id="IPR019514">
    <property type="entry name" value="Syndetin_C"/>
</dbReference>
<evidence type="ECO:0000313" key="3">
    <source>
        <dbReference type="Proteomes" id="UP000292052"/>
    </source>
</evidence>
<proteinExistence type="predicted"/>
<dbReference type="PANTHER" id="PTHR13258:SF0">
    <property type="entry name" value="SYNDETIN"/>
    <property type="match status" value="1"/>
</dbReference>
<dbReference type="PANTHER" id="PTHR13258">
    <property type="entry name" value="SYNDETIN"/>
    <property type="match status" value="1"/>
</dbReference>
<evidence type="ECO:0000313" key="2">
    <source>
        <dbReference type="EMBL" id="RZB39968.1"/>
    </source>
</evidence>
<gene>
    <name evidence="2" type="ORF">BDFB_004751</name>
</gene>
<dbReference type="GO" id="GO:0000149">
    <property type="term" value="F:SNARE binding"/>
    <property type="evidence" value="ECO:0007669"/>
    <property type="project" value="TreeGrafter"/>
</dbReference>
<dbReference type="AlphaFoldDB" id="A0A482V9V9"/>
<dbReference type="GO" id="GO:0032456">
    <property type="term" value="P:endocytic recycling"/>
    <property type="evidence" value="ECO:0007669"/>
    <property type="project" value="InterPro"/>
</dbReference>
<comment type="caution">
    <text evidence="2">The sequence shown here is derived from an EMBL/GenBank/DDBJ whole genome shotgun (WGS) entry which is preliminary data.</text>
</comment>
<feature type="domain" description="Syndetin C-terminal" evidence="1">
    <location>
        <begin position="3"/>
        <end position="187"/>
    </location>
</feature>
<dbReference type="GO" id="GO:0005829">
    <property type="term" value="C:cytosol"/>
    <property type="evidence" value="ECO:0007669"/>
    <property type="project" value="GOC"/>
</dbReference>
<dbReference type="STRING" id="1661398.A0A482V9V9"/>
<protein>
    <submittedName>
        <fullName evidence="2">DUF2451 domain containing protein</fullName>
    </submittedName>
</protein>
<keyword evidence="3" id="KW-1185">Reference proteome</keyword>
<dbReference type="Pfam" id="PF10474">
    <property type="entry name" value="Syndetin_C"/>
    <property type="match status" value="1"/>
</dbReference>
<dbReference type="OrthoDB" id="10263345at2759"/>
<name>A0A482V9V9_ASBVE</name>
<dbReference type="InterPro" id="IPR040047">
    <property type="entry name" value="VPS50"/>
</dbReference>
<dbReference type="GO" id="GO:0042147">
    <property type="term" value="P:retrograde transport, endosome to Golgi"/>
    <property type="evidence" value="ECO:0007669"/>
    <property type="project" value="InterPro"/>
</dbReference>
<feature type="non-terminal residue" evidence="2">
    <location>
        <position position="1"/>
    </location>
</feature>
<organism evidence="2 3">
    <name type="scientific">Asbolus verrucosus</name>
    <name type="common">Desert ironclad beetle</name>
    <dbReference type="NCBI Taxonomy" id="1661398"/>
    <lineage>
        <taxon>Eukaryota</taxon>
        <taxon>Metazoa</taxon>
        <taxon>Ecdysozoa</taxon>
        <taxon>Arthropoda</taxon>
        <taxon>Hexapoda</taxon>
        <taxon>Insecta</taxon>
        <taxon>Pterygota</taxon>
        <taxon>Neoptera</taxon>
        <taxon>Endopterygota</taxon>
        <taxon>Coleoptera</taxon>
        <taxon>Polyphaga</taxon>
        <taxon>Cucujiformia</taxon>
        <taxon>Tenebrionidae</taxon>
        <taxon>Pimeliinae</taxon>
        <taxon>Asbolus</taxon>
    </lineage>
</organism>
<sequence>NIASAKDLRKPVYMAVGAQAFDLRQILVSMSKINWEVKEVMSQHNSYIDLILREVQIFTLRLEDVAVKVPVGVEVSNSLWESIAHIITHTLVQGFSEAKKCSNGGRALMQLDFIQFLTKFEKIASMRPVPHREYVENYVKAYYLPEPELEKWIKEHNEYSSKHLFGLVSCACQSNKKTKQRLLQVIDESEKQGDR</sequence>
<dbReference type="Proteomes" id="UP000292052">
    <property type="component" value="Unassembled WGS sequence"/>
</dbReference>
<evidence type="ECO:0000259" key="1">
    <source>
        <dbReference type="Pfam" id="PF10474"/>
    </source>
</evidence>
<reference evidence="2 3" key="1">
    <citation type="submission" date="2017-03" db="EMBL/GenBank/DDBJ databases">
        <title>Genome of the blue death feigning beetle - Asbolus verrucosus.</title>
        <authorList>
            <person name="Rider S.D."/>
        </authorList>
    </citation>
    <scope>NUCLEOTIDE SEQUENCE [LARGE SCALE GENOMIC DNA]</scope>
    <source>
        <strain evidence="2">Butters</strain>
        <tissue evidence="2">Head and leg muscle</tissue>
    </source>
</reference>
<dbReference type="EMBL" id="QDEB01123664">
    <property type="protein sequence ID" value="RZB39968.1"/>
    <property type="molecule type" value="Genomic_DNA"/>
</dbReference>
<accession>A0A482V9V9</accession>
<dbReference type="GO" id="GO:1990745">
    <property type="term" value="C:EARP complex"/>
    <property type="evidence" value="ECO:0007669"/>
    <property type="project" value="InterPro"/>
</dbReference>